<evidence type="ECO:0000259" key="1">
    <source>
        <dbReference type="Pfam" id="PF03372"/>
    </source>
</evidence>
<reference evidence="2" key="1">
    <citation type="submission" date="2022-01" db="EMBL/GenBank/DDBJ databases">
        <title>Genome sequencing of Zunongwangia sp. M21534 genome.</title>
        <authorList>
            <person name="Chen Y."/>
            <person name="Dong C."/>
            <person name="Shao Z."/>
        </authorList>
    </citation>
    <scope>NUCLEOTIDE SEQUENCE</scope>
    <source>
        <strain evidence="2">MCCC M21534</strain>
    </source>
</reference>
<dbReference type="SUPFAM" id="SSF56219">
    <property type="entry name" value="DNase I-like"/>
    <property type="match status" value="1"/>
</dbReference>
<dbReference type="Proteomes" id="UP001139521">
    <property type="component" value="Unassembled WGS sequence"/>
</dbReference>
<dbReference type="Pfam" id="PF03372">
    <property type="entry name" value="Exo_endo_phos"/>
    <property type="match status" value="1"/>
</dbReference>
<dbReference type="InterPro" id="IPR050410">
    <property type="entry name" value="CCR4/nocturin_mRNA_transcr"/>
</dbReference>
<dbReference type="AlphaFoldDB" id="A0A9X2CNE3"/>
<dbReference type="PANTHER" id="PTHR12121">
    <property type="entry name" value="CARBON CATABOLITE REPRESSOR PROTEIN 4"/>
    <property type="match status" value="1"/>
</dbReference>
<protein>
    <submittedName>
        <fullName evidence="2">Endonuclease/exonuclease/phosphatase family protein</fullName>
    </submittedName>
</protein>
<dbReference type="CDD" id="cd09083">
    <property type="entry name" value="EEP-1"/>
    <property type="match status" value="1"/>
</dbReference>
<dbReference type="EMBL" id="JAKHSK010000041">
    <property type="protein sequence ID" value="MCL6220455.1"/>
    <property type="molecule type" value="Genomic_DNA"/>
</dbReference>
<proteinExistence type="predicted"/>
<dbReference type="RefSeq" id="WP_249603153.1">
    <property type="nucleotide sequence ID" value="NZ_JAKHSK010000041.1"/>
</dbReference>
<comment type="caution">
    <text evidence="2">The sequence shown here is derived from an EMBL/GenBank/DDBJ whole genome shotgun (WGS) entry which is preliminary data.</text>
</comment>
<name>A0A9X2CNE3_9FLAO</name>
<dbReference type="Gene3D" id="3.60.10.10">
    <property type="entry name" value="Endonuclease/exonuclease/phosphatase"/>
    <property type="match status" value="1"/>
</dbReference>
<dbReference type="InterPro" id="IPR036691">
    <property type="entry name" value="Endo/exonu/phosph_ase_sf"/>
</dbReference>
<gene>
    <name evidence="2" type="ORF">L1967_19365</name>
</gene>
<sequence>MMKNNILGALLFFVALTIYAQEKPLKMMSANIRMATEKDGINYWNYRRDWFTDMVKFENIDVFGAQEVLYSQLEDIQHGLEDYAHIGVGRQGGKNGEFSPIFYKKDAFEVLESGTLWLSETPEKVGSKGWDAALPRIVTWAKFRRKKDGKLFFFFNTHFDHVGTEARKQSAILIRKIIADKITEGTPIFVTGDFNVPPSSEAYKTMVSDNGENLKLLDTKLKAEKQYGPSYTFNGFQLEPDEDRDRIDYIFFQGDVAIKSYQVLDAQRGAKFISDHFPVLVEVYLK</sequence>
<organism evidence="2 3">
    <name type="scientific">Zunongwangia pacifica</name>
    <dbReference type="NCBI Taxonomy" id="2911062"/>
    <lineage>
        <taxon>Bacteria</taxon>
        <taxon>Pseudomonadati</taxon>
        <taxon>Bacteroidota</taxon>
        <taxon>Flavobacteriia</taxon>
        <taxon>Flavobacteriales</taxon>
        <taxon>Flavobacteriaceae</taxon>
        <taxon>Zunongwangia</taxon>
    </lineage>
</organism>
<keyword evidence="2" id="KW-0540">Nuclease</keyword>
<dbReference type="PANTHER" id="PTHR12121:SF36">
    <property type="entry name" value="ENDONUCLEASE_EXONUCLEASE_PHOSPHATASE DOMAIN-CONTAINING PROTEIN"/>
    <property type="match status" value="1"/>
</dbReference>
<evidence type="ECO:0000313" key="3">
    <source>
        <dbReference type="Proteomes" id="UP001139521"/>
    </source>
</evidence>
<feature type="domain" description="Endonuclease/exonuclease/phosphatase" evidence="1">
    <location>
        <begin position="28"/>
        <end position="276"/>
    </location>
</feature>
<evidence type="ECO:0000313" key="2">
    <source>
        <dbReference type="EMBL" id="MCL6220455.1"/>
    </source>
</evidence>
<accession>A0A9X2CNE3</accession>
<keyword evidence="2" id="KW-0378">Hydrolase</keyword>
<dbReference type="GO" id="GO:0004519">
    <property type="term" value="F:endonuclease activity"/>
    <property type="evidence" value="ECO:0007669"/>
    <property type="project" value="UniProtKB-KW"/>
</dbReference>
<dbReference type="InterPro" id="IPR005135">
    <property type="entry name" value="Endo/exonuclease/phosphatase"/>
</dbReference>
<keyword evidence="3" id="KW-1185">Reference proteome</keyword>
<keyword evidence="2" id="KW-0255">Endonuclease</keyword>
<dbReference type="GO" id="GO:0000175">
    <property type="term" value="F:3'-5'-RNA exonuclease activity"/>
    <property type="evidence" value="ECO:0007669"/>
    <property type="project" value="TreeGrafter"/>
</dbReference>